<evidence type="ECO:0000313" key="2">
    <source>
        <dbReference type="EMBL" id="CAF4756218.1"/>
    </source>
</evidence>
<dbReference type="Proteomes" id="UP000681967">
    <property type="component" value="Unassembled WGS sequence"/>
</dbReference>
<dbReference type="EMBL" id="CAJOBI010198945">
    <property type="protein sequence ID" value="CAF4985112.1"/>
    <property type="molecule type" value="Genomic_DNA"/>
</dbReference>
<dbReference type="Proteomes" id="UP000681720">
    <property type="component" value="Unassembled WGS sequence"/>
</dbReference>
<feature type="non-terminal residue" evidence="4">
    <location>
        <position position="71"/>
    </location>
</feature>
<evidence type="ECO:0000313" key="5">
    <source>
        <dbReference type="EMBL" id="CAF4985112.1"/>
    </source>
</evidence>
<dbReference type="EMBL" id="CAJOBH010130785">
    <property type="protein sequence ID" value="CAF4756218.1"/>
    <property type="molecule type" value="Genomic_DNA"/>
</dbReference>
<dbReference type="EMBL" id="CAJOBI010189473">
    <property type="protein sequence ID" value="CAF4956392.1"/>
    <property type="molecule type" value="Genomic_DNA"/>
</dbReference>
<protein>
    <submittedName>
        <fullName evidence="4">Uncharacterized protein</fullName>
    </submittedName>
</protein>
<proteinExistence type="predicted"/>
<dbReference type="EMBL" id="CAJOBJ010167187">
    <property type="protein sequence ID" value="CAF4869030.1"/>
    <property type="molecule type" value="Genomic_DNA"/>
</dbReference>
<comment type="caution">
    <text evidence="4">The sequence shown here is derived from an EMBL/GenBank/DDBJ whole genome shotgun (WGS) entry which is preliminary data.</text>
</comment>
<feature type="compositionally biased region" description="Basic and acidic residues" evidence="1">
    <location>
        <begin position="60"/>
        <end position="71"/>
    </location>
</feature>
<gene>
    <name evidence="2" type="ORF">BYL167_LOCUS46312</name>
    <name evidence="3" type="ORF">GIL414_LOCUS50284</name>
    <name evidence="4" type="ORF">SMN809_LOCUS54390</name>
    <name evidence="5" type="ORF">SMN809_LOCUS55950</name>
</gene>
<dbReference type="Proteomes" id="UP000676336">
    <property type="component" value="Unassembled WGS sequence"/>
</dbReference>
<evidence type="ECO:0000313" key="4">
    <source>
        <dbReference type="EMBL" id="CAF4956392.1"/>
    </source>
</evidence>
<name>A0A8S3CU49_9BILA</name>
<evidence type="ECO:0000313" key="6">
    <source>
        <dbReference type="Proteomes" id="UP000676336"/>
    </source>
</evidence>
<evidence type="ECO:0000256" key="1">
    <source>
        <dbReference type="SAM" id="MobiDB-lite"/>
    </source>
</evidence>
<accession>A0A8S3CU49</accession>
<evidence type="ECO:0000313" key="3">
    <source>
        <dbReference type="EMBL" id="CAF4869030.1"/>
    </source>
</evidence>
<sequence>PITSEDETDHEDDNEDTIVEESIINNSKEHIRSLLLTSDQSIRIRDRQSGQEKLSLSNKSLEEKPKIKQEK</sequence>
<organism evidence="4 6">
    <name type="scientific">Rotaria magnacalcarata</name>
    <dbReference type="NCBI Taxonomy" id="392030"/>
    <lineage>
        <taxon>Eukaryota</taxon>
        <taxon>Metazoa</taxon>
        <taxon>Spiralia</taxon>
        <taxon>Gnathifera</taxon>
        <taxon>Rotifera</taxon>
        <taxon>Eurotatoria</taxon>
        <taxon>Bdelloidea</taxon>
        <taxon>Philodinida</taxon>
        <taxon>Philodinidae</taxon>
        <taxon>Rotaria</taxon>
    </lineage>
</organism>
<feature type="region of interest" description="Disordered" evidence="1">
    <location>
        <begin position="46"/>
        <end position="71"/>
    </location>
</feature>
<feature type="non-terminal residue" evidence="4">
    <location>
        <position position="1"/>
    </location>
</feature>
<reference evidence="4" key="1">
    <citation type="submission" date="2021-02" db="EMBL/GenBank/DDBJ databases">
        <authorList>
            <person name="Nowell W R."/>
        </authorList>
    </citation>
    <scope>NUCLEOTIDE SEQUENCE</scope>
</reference>
<dbReference type="AlphaFoldDB" id="A0A8S3CU49"/>